<reference evidence="7 8" key="1">
    <citation type="submission" date="2022-11" db="EMBL/GenBank/DDBJ databases">
        <title>The characterization of three novel Bacteroidetes species and genomic analysis of their roles in tidal elemental geochemical cycles.</title>
        <authorList>
            <person name="Ma K.-J."/>
        </authorList>
    </citation>
    <scope>NUCLEOTIDE SEQUENCE [LARGE SCALE GENOMIC DNA]</scope>
    <source>
        <strain evidence="7 8">M82</strain>
    </source>
</reference>
<evidence type="ECO:0000256" key="1">
    <source>
        <dbReference type="ARBA" id="ARBA00004418"/>
    </source>
</evidence>
<dbReference type="PANTHER" id="PTHR39210">
    <property type="entry name" value="HEPARIN-SULFATE LYASE"/>
    <property type="match status" value="1"/>
</dbReference>
<dbReference type="RefSeq" id="WP_266052003.1">
    <property type="nucleotide sequence ID" value="NZ_JAPFQO010000005.1"/>
</dbReference>
<gene>
    <name evidence="7" type="ORF">OO017_08270</name>
</gene>
<accession>A0ABT3REG8</accession>
<comment type="caution">
    <text evidence="7">The sequence shown here is derived from an EMBL/GenBank/DDBJ whole genome shotgun (WGS) entry which is preliminary data.</text>
</comment>
<keyword evidence="2" id="KW-0732">Signal</keyword>
<dbReference type="Pfam" id="PF16889">
    <property type="entry name" value="Hepar_II_III_N"/>
    <property type="match status" value="1"/>
</dbReference>
<keyword evidence="8" id="KW-1185">Reference proteome</keyword>
<evidence type="ECO:0000313" key="8">
    <source>
        <dbReference type="Proteomes" id="UP001207228"/>
    </source>
</evidence>
<dbReference type="GO" id="GO:0016829">
    <property type="term" value="F:lyase activity"/>
    <property type="evidence" value="ECO:0007669"/>
    <property type="project" value="UniProtKB-KW"/>
</dbReference>
<dbReference type="Pfam" id="PF07940">
    <property type="entry name" value="Hepar_II_III_C"/>
    <property type="match status" value="1"/>
</dbReference>
<feature type="domain" description="Heparinase II/III-like C-terminal" evidence="5">
    <location>
        <begin position="307"/>
        <end position="477"/>
    </location>
</feature>
<feature type="domain" description="Heparin-sulfate lyase N-terminal" evidence="6">
    <location>
        <begin position="158"/>
        <end position="286"/>
    </location>
</feature>
<dbReference type="InterPro" id="IPR012480">
    <property type="entry name" value="Hepar_II_III_C"/>
</dbReference>
<protein>
    <submittedName>
        <fullName evidence="7">Alginate lyase family protein</fullName>
    </submittedName>
</protein>
<dbReference type="PANTHER" id="PTHR39210:SF1">
    <property type="entry name" value="HEPARIN-SULFATE LYASE"/>
    <property type="match status" value="1"/>
</dbReference>
<organism evidence="7 8">
    <name type="scientific">Pontibacter anaerobius</name>
    <dbReference type="NCBI Taxonomy" id="2993940"/>
    <lineage>
        <taxon>Bacteria</taxon>
        <taxon>Pseudomonadati</taxon>
        <taxon>Bacteroidota</taxon>
        <taxon>Cytophagia</taxon>
        <taxon>Cytophagales</taxon>
        <taxon>Hymenobacteraceae</taxon>
        <taxon>Pontibacter</taxon>
    </lineage>
</organism>
<evidence type="ECO:0000256" key="3">
    <source>
        <dbReference type="ARBA" id="ARBA00022764"/>
    </source>
</evidence>
<name>A0ABT3REG8_9BACT</name>
<dbReference type="Proteomes" id="UP001207228">
    <property type="component" value="Unassembled WGS sequence"/>
</dbReference>
<evidence type="ECO:0000259" key="5">
    <source>
        <dbReference type="Pfam" id="PF07940"/>
    </source>
</evidence>
<evidence type="ECO:0000259" key="6">
    <source>
        <dbReference type="Pfam" id="PF16889"/>
    </source>
</evidence>
<dbReference type="Gene3D" id="1.50.10.100">
    <property type="entry name" value="Chondroitin AC/alginate lyase"/>
    <property type="match status" value="1"/>
</dbReference>
<proteinExistence type="predicted"/>
<dbReference type="SUPFAM" id="SSF48230">
    <property type="entry name" value="Chondroitin AC/alginate lyase"/>
    <property type="match status" value="1"/>
</dbReference>
<evidence type="ECO:0000313" key="7">
    <source>
        <dbReference type="EMBL" id="MCX2739935.1"/>
    </source>
</evidence>
<comment type="subcellular location">
    <subcellularLocation>
        <location evidence="1">Periplasm</location>
    </subcellularLocation>
</comment>
<dbReference type="InterPro" id="IPR008929">
    <property type="entry name" value="Chondroitin_lyas"/>
</dbReference>
<evidence type="ECO:0000256" key="2">
    <source>
        <dbReference type="ARBA" id="ARBA00022729"/>
    </source>
</evidence>
<dbReference type="EMBL" id="JAPFQO010000005">
    <property type="protein sequence ID" value="MCX2739935.1"/>
    <property type="molecule type" value="Genomic_DNA"/>
</dbReference>
<evidence type="ECO:0000256" key="4">
    <source>
        <dbReference type="ARBA" id="ARBA00023239"/>
    </source>
</evidence>
<dbReference type="InterPro" id="IPR031680">
    <property type="entry name" value="Hepar_II_III_N"/>
</dbReference>
<sequence length="527" mass="59698">MKKLGLYFDTIKYLKCKQLVYQTLYRVLKVKPLASYVTPERSINTRLLAFSDYLPTLCCADTKNRFSFLNRQVTFAAGVDWAYAANGKLWNYNLQYGYYLLQEDIHMDIRLEWLKALHQSLYTGTVALEPYPVSVRAMNSIRFICRHTLTDTALLSAVHGELNFLSGRVEYHLLANHVLENAFALLMGGAFFQQPEWHNMGREILLRELEEQVLGDGAHYELSPMYHQIILYRVLELIDWYQNYENPDNLLLERVCSKASLMLSWLRNMSFSNNDIPHVNDSAPSIAYDTASLLNYAASLQLEPMASVQLADSGYRKFDSGSYECVVDAAAIGPSYQAGHGHADALSFILYYKGSPVLVEAGTSTYEPGPRREYERSTGAHNTIEIQGANQSKVWGSFRVGYRANTTVVREEAGLLIAEHDGYVNRFGITHRRTFEFEASQITITDELLGEESMAGIAYFHLHPSVQYSLHHHMVSIPNICTVVFSDAVEYVEAGTYQFAEGFNSCCPSGVIKVAFKGKIITRIKFI</sequence>
<dbReference type="Gene3D" id="2.70.98.70">
    <property type="match status" value="1"/>
</dbReference>
<keyword evidence="3" id="KW-0574">Periplasm</keyword>
<keyword evidence="4 7" id="KW-0456">Lyase</keyword>